<evidence type="ECO:0000313" key="3">
    <source>
        <dbReference type="Proteomes" id="UP000289600"/>
    </source>
</evidence>
<accession>A0A2P1ELL6</accession>
<protein>
    <submittedName>
        <fullName evidence="2">Uncharacterized protein</fullName>
    </submittedName>
</protein>
<evidence type="ECO:0000313" key="2">
    <source>
        <dbReference type="EMBL" id="AVL94791.1"/>
    </source>
</evidence>
<name>A0A2P1ELL6_9VIRU</name>
<dbReference type="Proteomes" id="UP000289600">
    <property type="component" value="Segment"/>
</dbReference>
<keyword evidence="3" id="KW-1185">Reference proteome</keyword>
<reference evidence="3" key="1">
    <citation type="submission" date="2018-01" db="EMBL/GenBank/DDBJ databases">
        <title>Testimony of 'menage a trois' revealed by the proteome of Megavirus virophage.</title>
        <authorList>
            <person name="Jeudy S."/>
            <person name="Bertaux L."/>
            <person name="Alempic J.-M."/>
            <person name="Lartigue A."/>
            <person name="Legendre M."/>
            <person name="Philippe N."/>
            <person name="Beucher L."/>
            <person name="Biondi E."/>
            <person name="Juul S."/>
            <person name="Turner D."/>
            <person name="Coute Y."/>
            <person name="Claverie J.-M."/>
            <person name="Abergel C."/>
        </authorList>
    </citation>
    <scope>NUCLEOTIDE SEQUENCE [LARGE SCALE GENOMIC DNA]</scope>
</reference>
<dbReference type="EMBL" id="MG807320">
    <property type="protein sequence ID" value="AVL94791.1"/>
    <property type="molecule type" value="Genomic_DNA"/>
</dbReference>
<proteinExistence type="predicted"/>
<keyword evidence="1" id="KW-1133">Transmembrane helix</keyword>
<organism evidence="2 3">
    <name type="scientific">Moumouvirus australiensis</name>
    <dbReference type="NCBI Taxonomy" id="2109587"/>
    <lineage>
        <taxon>Viruses</taxon>
        <taxon>Varidnaviria</taxon>
        <taxon>Bamfordvirae</taxon>
        <taxon>Nucleocytoviricota</taxon>
        <taxon>Megaviricetes</taxon>
        <taxon>Imitervirales</taxon>
        <taxon>Mimiviridae</taxon>
        <taxon>Megamimivirinae</taxon>
        <taxon>Moumouvirus</taxon>
        <taxon>Moumouvirus australiense</taxon>
    </lineage>
</organism>
<keyword evidence="1" id="KW-0472">Membrane</keyword>
<evidence type="ECO:0000256" key="1">
    <source>
        <dbReference type="SAM" id="Phobius"/>
    </source>
</evidence>
<keyword evidence="1" id="KW-0812">Transmembrane</keyword>
<feature type="transmembrane region" description="Helical" evidence="1">
    <location>
        <begin position="6"/>
        <end position="23"/>
    </location>
</feature>
<gene>
    <name evidence="2" type="ORF">mc_405</name>
</gene>
<sequence length="136" mass="15496">MSSQYIGAIVIIVILIIIIYFLFRSDENQNKNVYYNERFENNLTTPTKLKYFYQPISSQLYNSTIDTNLCHPDCCGNQWPNSDGLTENQIIDKISNINKNPGPRSNYTCARGENGAGCPCLTSNSYNLITNRGYFN</sequence>